<dbReference type="Pfam" id="PF00185">
    <property type="entry name" value="OTCace"/>
    <property type="match status" value="1"/>
</dbReference>
<evidence type="ECO:0000259" key="2">
    <source>
        <dbReference type="Pfam" id="PF00185"/>
    </source>
</evidence>
<dbReference type="GO" id="GO:0004585">
    <property type="term" value="F:ornithine carbamoyltransferase activity"/>
    <property type="evidence" value="ECO:0007669"/>
    <property type="project" value="TreeGrafter"/>
</dbReference>
<evidence type="ECO:0000256" key="1">
    <source>
        <dbReference type="ARBA" id="ARBA00022679"/>
    </source>
</evidence>
<accession>A0A6L8RNP1</accession>
<name>A0A6L8RNP1_9ACTN</name>
<dbReference type="Gene3D" id="3.40.50.1370">
    <property type="entry name" value="Aspartate/ornithine carbamoyltransferase"/>
    <property type="match status" value="1"/>
</dbReference>
<evidence type="ECO:0000313" key="4">
    <source>
        <dbReference type="Proteomes" id="UP000481598"/>
    </source>
</evidence>
<dbReference type="EMBL" id="WWTB01000023">
    <property type="protein sequence ID" value="MZJ86536.1"/>
    <property type="molecule type" value="Genomic_DNA"/>
</dbReference>
<evidence type="ECO:0000313" key="3">
    <source>
        <dbReference type="EMBL" id="MZJ86536.1"/>
    </source>
</evidence>
<reference evidence="3 4" key="1">
    <citation type="journal article" date="2019" name="Nat. Med.">
        <title>A library of human gut bacterial isolates paired with longitudinal multiomics data enables mechanistic microbiome research.</title>
        <authorList>
            <person name="Poyet M."/>
            <person name="Groussin M."/>
            <person name="Gibbons S.M."/>
            <person name="Avila-Pacheco J."/>
            <person name="Jiang X."/>
            <person name="Kearney S.M."/>
            <person name="Perrotta A.R."/>
            <person name="Berdy B."/>
            <person name="Zhao S."/>
            <person name="Lieberman T.D."/>
            <person name="Swanson P.K."/>
            <person name="Smith M."/>
            <person name="Roesemann S."/>
            <person name="Alexander J.E."/>
            <person name="Rich S.A."/>
            <person name="Livny J."/>
            <person name="Vlamakis H."/>
            <person name="Clish C."/>
            <person name="Bullock K."/>
            <person name="Deik A."/>
            <person name="Scott J."/>
            <person name="Pierce K.A."/>
            <person name="Xavier R.J."/>
            <person name="Alm E.J."/>
        </authorList>
    </citation>
    <scope>NUCLEOTIDE SEQUENCE [LARGE SCALE GENOMIC DNA]</scope>
    <source>
        <strain evidence="3 4">BIOML-A10</strain>
    </source>
</reference>
<comment type="caution">
    <text evidence="3">The sequence shown here is derived from an EMBL/GenBank/DDBJ whole genome shotgun (WGS) entry which is preliminary data.</text>
</comment>
<dbReference type="GO" id="GO:0042450">
    <property type="term" value="P:L-arginine biosynthetic process via ornithine"/>
    <property type="evidence" value="ECO:0007669"/>
    <property type="project" value="TreeGrafter"/>
</dbReference>
<organism evidence="3 4">
    <name type="scientific">Collinsella aerofaciens</name>
    <dbReference type="NCBI Taxonomy" id="74426"/>
    <lineage>
        <taxon>Bacteria</taxon>
        <taxon>Bacillati</taxon>
        <taxon>Actinomycetota</taxon>
        <taxon>Coriobacteriia</taxon>
        <taxon>Coriobacteriales</taxon>
        <taxon>Coriobacteriaceae</taxon>
        <taxon>Collinsella</taxon>
    </lineage>
</organism>
<dbReference type="PANTHER" id="PTHR45753">
    <property type="entry name" value="ORNITHINE CARBAMOYLTRANSFERASE, MITOCHONDRIAL"/>
    <property type="match status" value="1"/>
</dbReference>
<dbReference type="GO" id="GO:0016597">
    <property type="term" value="F:amino acid binding"/>
    <property type="evidence" value="ECO:0007669"/>
    <property type="project" value="InterPro"/>
</dbReference>
<feature type="domain" description="Aspartate/ornithine carbamoyltransferase Asp/Orn-binding" evidence="2">
    <location>
        <begin position="33"/>
        <end position="99"/>
    </location>
</feature>
<sequence length="130" mass="14641">GYRVPTFIRTCADECGRCSDKVDNQGEVSSSSYMDVFYPKYQVTWDMMNVAGPNSMFMHCLPANRGEEVVDEVMDDPERSLCWVEAENRKHSIRAILATLCPQSEPDEQKAAAYRATINERMAALGKHGL</sequence>
<protein>
    <recommendedName>
        <fullName evidence="2">Aspartate/ornithine carbamoyltransferase Asp/Orn-binding domain-containing protein</fullName>
    </recommendedName>
</protein>
<dbReference type="SUPFAM" id="SSF53671">
    <property type="entry name" value="Aspartate/ornithine carbamoyltransferase"/>
    <property type="match status" value="1"/>
</dbReference>
<dbReference type="Proteomes" id="UP000481598">
    <property type="component" value="Unassembled WGS sequence"/>
</dbReference>
<dbReference type="PANTHER" id="PTHR45753:SF3">
    <property type="entry name" value="ORNITHINE TRANSCARBAMYLASE, MITOCHONDRIAL"/>
    <property type="match status" value="1"/>
</dbReference>
<dbReference type="AlphaFoldDB" id="A0A6L8RNP1"/>
<dbReference type="InterPro" id="IPR006131">
    <property type="entry name" value="Asp_carbamoyltransf_Asp/Orn-bd"/>
</dbReference>
<proteinExistence type="predicted"/>
<keyword evidence="1" id="KW-0808">Transferase</keyword>
<gene>
    <name evidence="3" type="ORF">GT635_08780</name>
</gene>
<dbReference type="GO" id="GO:0019240">
    <property type="term" value="P:citrulline biosynthetic process"/>
    <property type="evidence" value="ECO:0007669"/>
    <property type="project" value="TreeGrafter"/>
</dbReference>
<feature type="non-terminal residue" evidence="3">
    <location>
        <position position="1"/>
    </location>
</feature>
<dbReference type="InterPro" id="IPR036901">
    <property type="entry name" value="Asp/Orn_carbamoylTrfase_sf"/>
</dbReference>